<protein>
    <recommendedName>
        <fullName evidence="2 9">Leucine--tRNA ligase</fullName>
        <ecNumber evidence="2 9">6.1.1.4</ecNumber>
    </recommendedName>
</protein>
<dbReference type="PANTHER" id="PTHR43740">
    <property type="entry name" value="LEUCYL-TRNA SYNTHETASE"/>
    <property type="match status" value="1"/>
</dbReference>
<evidence type="ECO:0000259" key="13">
    <source>
        <dbReference type="Pfam" id="PF09334"/>
    </source>
</evidence>
<keyword evidence="6 10" id="KW-0648">Protein biosynthesis</keyword>
<evidence type="ECO:0000256" key="8">
    <source>
        <dbReference type="ARBA" id="ARBA00047469"/>
    </source>
</evidence>
<evidence type="ECO:0000256" key="6">
    <source>
        <dbReference type="ARBA" id="ARBA00022917"/>
    </source>
</evidence>
<feature type="domain" description="Methionyl/Leucyl tRNA synthetase" evidence="13">
    <location>
        <begin position="39"/>
        <end position="180"/>
    </location>
</feature>
<dbReference type="PROSITE" id="PS00178">
    <property type="entry name" value="AA_TRNA_LIGASE_I"/>
    <property type="match status" value="1"/>
</dbReference>
<keyword evidence="7 10" id="KW-0030">Aminoacyl-tRNA synthetase</keyword>
<dbReference type="GO" id="GO:0004823">
    <property type="term" value="F:leucine-tRNA ligase activity"/>
    <property type="evidence" value="ECO:0007669"/>
    <property type="project" value="UniProtKB-UniRule"/>
</dbReference>
<organism evidence="15">
    <name type="scientific">uncultured marine group II/III euryarchaeote AD1000_89_E12</name>
    <dbReference type="NCBI Taxonomy" id="1457824"/>
    <lineage>
        <taxon>Archaea</taxon>
        <taxon>Methanobacteriati</taxon>
        <taxon>Methanobacteriota</taxon>
        <taxon>environmental samples</taxon>
    </lineage>
</organism>
<evidence type="ECO:0000256" key="2">
    <source>
        <dbReference type="ARBA" id="ARBA00013164"/>
    </source>
</evidence>
<dbReference type="Pfam" id="PF00133">
    <property type="entry name" value="tRNA-synt_1"/>
    <property type="match status" value="1"/>
</dbReference>
<dbReference type="Gene3D" id="1.10.730.10">
    <property type="entry name" value="Isoleucyl-tRNA Synthetase, Domain 1"/>
    <property type="match status" value="1"/>
</dbReference>
<dbReference type="Gene3D" id="3.30.2320.20">
    <property type="entry name" value="Class I aminoacyl-tRNA synthetases (RS)"/>
    <property type="match status" value="1"/>
</dbReference>
<dbReference type="SUPFAM" id="SSF47323">
    <property type="entry name" value="Anticodon-binding domain of a subclass of class I aminoacyl-tRNA synthetases"/>
    <property type="match status" value="1"/>
</dbReference>
<dbReference type="Gene3D" id="1.10.10.720">
    <property type="entry name" value="leucyl-tRNA synthetase"/>
    <property type="match status" value="1"/>
</dbReference>
<dbReference type="EMBL" id="KF900496">
    <property type="protein sequence ID" value="AIE97025.1"/>
    <property type="molecule type" value="Genomic_DNA"/>
</dbReference>
<dbReference type="NCBIfam" id="TIGR00396">
    <property type="entry name" value="leuS_bact"/>
    <property type="match status" value="1"/>
</dbReference>
<dbReference type="Pfam" id="PF09334">
    <property type="entry name" value="tRNA-synt_1g"/>
    <property type="match status" value="1"/>
</dbReference>
<evidence type="ECO:0000259" key="12">
    <source>
        <dbReference type="Pfam" id="PF08264"/>
    </source>
</evidence>
<comment type="catalytic activity">
    <reaction evidence="8">
        <text>tRNA(Leu) + L-leucine + ATP = L-leucyl-tRNA(Leu) + AMP + diphosphate</text>
        <dbReference type="Rhea" id="RHEA:11688"/>
        <dbReference type="Rhea" id="RHEA-COMP:9613"/>
        <dbReference type="Rhea" id="RHEA-COMP:9622"/>
        <dbReference type="ChEBI" id="CHEBI:30616"/>
        <dbReference type="ChEBI" id="CHEBI:33019"/>
        <dbReference type="ChEBI" id="CHEBI:57427"/>
        <dbReference type="ChEBI" id="CHEBI:78442"/>
        <dbReference type="ChEBI" id="CHEBI:78494"/>
        <dbReference type="ChEBI" id="CHEBI:456215"/>
        <dbReference type="EC" id="6.1.1.4"/>
    </reaction>
</comment>
<evidence type="ECO:0000313" key="15">
    <source>
        <dbReference type="EMBL" id="AIE97025.1"/>
    </source>
</evidence>
<dbReference type="InterPro" id="IPR001412">
    <property type="entry name" value="aa-tRNA-synth_I_CS"/>
</dbReference>
<dbReference type="SUPFAM" id="SSF50677">
    <property type="entry name" value="ValRS/IleRS/LeuRS editing domain"/>
    <property type="match status" value="1"/>
</dbReference>
<dbReference type="PANTHER" id="PTHR43740:SF2">
    <property type="entry name" value="LEUCINE--TRNA LIGASE, MITOCHONDRIAL"/>
    <property type="match status" value="1"/>
</dbReference>
<dbReference type="PRINTS" id="PR00985">
    <property type="entry name" value="TRNASYNTHLEU"/>
</dbReference>
<dbReference type="GO" id="GO:0005737">
    <property type="term" value="C:cytoplasm"/>
    <property type="evidence" value="ECO:0007669"/>
    <property type="project" value="UniProtKB-UniRule"/>
</dbReference>
<dbReference type="GO" id="GO:0002161">
    <property type="term" value="F:aminoacyl-tRNA deacylase activity"/>
    <property type="evidence" value="ECO:0007669"/>
    <property type="project" value="InterPro"/>
</dbReference>
<feature type="domain" description="Leucyl-tRNA synthetase editing" evidence="14">
    <location>
        <begin position="218"/>
        <end position="406"/>
    </location>
</feature>
<dbReference type="Pfam" id="PF08264">
    <property type="entry name" value="Anticodon_1"/>
    <property type="match status" value="1"/>
</dbReference>
<dbReference type="FunFam" id="1.10.730.10:FF:000002">
    <property type="entry name" value="Leucine--tRNA ligase"/>
    <property type="match status" value="1"/>
</dbReference>
<evidence type="ECO:0000259" key="11">
    <source>
        <dbReference type="Pfam" id="PF00133"/>
    </source>
</evidence>
<evidence type="ECO:0000256" key="9">
    <source>
        <dbReference type="NCBIfam" id="TIGR00396"/>
    </source>
</evidence>
<evidence type="ECO:0000259" key="14">
    <source>
        <dbReference type="Pfam" id="PF13603"/>
    </source>
</evidence>
<evidence type="ECO:0000256" key="3">
    <source>
        <dbReference type="ARBA" id="ARBA00022598"/>
    </source>
</evidence>
<dbReference type="SUPFAM" id="SSF52374">
    <property type="entry name" value="Nucleotidylyl transferase"/>
    <property type="match status" value="1"/>
</dbReference>
<keyword evidence="4 10" id="KW-0547">Nucleotide-binding</keyword>
<dbReference type="AlphaFoldDB" id="A0A075FZ27"/>
<dbReference type="InterPro" id="IPR002302">
    <property type="entry name" value="Leu-tRNA-ligase"/>
</dbReference>
<dbReference type="HAMAP" id="MF_00049_B">
    <property type="entry name" value="Leu_tRNA_synth_B"/>
    <property type="match status" value="1"/>
</dbReference>
<dbReference type="Pfam" id="PF13603">
    <property type="entry name" value="tRNA-synt_1_2"/>
    <property type="match status" value="1"/>
</dbReference>
<feature type="domain" description="Aminoacyl-tRNA synthetase class Ia" evidence="11">
    <location>
        <begin position="420"/>
        <end position="577"/>
    </location>
</feature>
<dbReference type="InterPro" id="IPR009008">
    <property type="entry name" value="Val/Leu/Ile-tRNA-synth_edit"/>
</dbReference>
<evidence type="ECO:0000256" key="10">
    <source>
        <dbReference type="RuleBase" id="RU363035"/>
    </source>
</evidence>
<evidence type="ECO:0000256" key="4">
    <source>
        <dbReference type="ARBA" id="ARBA00022741"/>
    </source>
</evidence>
<proteinExistence type="inferred from homology"/>
<gene>
    <name evidence="15" type="primary">LARS</name>
    <name evidence="15" type="synonym">leuS</name>
</gene>
<accession>A0A075FZ27</accession>
<comment type="similarity">
    <text evidence="1 10">Belongs to the class-I aminoacyl-tRNA synthetase family.</text>
</comment>
<keyword evidence="5 10" id="KW-0067">ATP-binding</keyword>
<name>A0A075FZ27_9EURY</name>
<dbReference type="InterPro" id="IPR014729">
    <property type="entry name" value="Rossmann-like_a/b/a_fold"/>
</dbReference>
<dbReference type="InterPro" id="IPR013155">
    <property type="entry name" value="M/V/L/I-tRNA-synth_anticd-bd"/>
</dbReference>
<dbReference type="InterPro" id="IPR015413">
    <property type="entry name" value="Methionyl/Leucyl_tRNA_Synth"/>
</dbReference>
<dbReference type="InterPro" id="IPR025709">
    <property type="entry name" value="Leu_tRNA-synth_edit"/>
</dbReference>
<evidence type="ECO:0000256" key="1">
    <source>
        <dbReference type="ARBA" id="ARBA00005594"/>
    </source>
</evidence>
<reference evidence="15" key="1">
    <citation type="journal article" date="2014" name="Genome Biol. Evol.">
        <title>Pangenome evidence for extensive interdomain horizontal transfer affecting lineage core and shell genes in uncultured planktonic thaumarchaeota and euryarchaeota.</title>
        <authorList>
            <person name="Deschamps P."/>
            <person name="Zivanovic Y."/>
            <person name="Moreira D."/>
            <person name="Rodriguez-Valera F."/>
            <person name="Lopez-Garcia P."/>
        </authorList>
    </citation>
    <scope>NUCLEOTIDE SEQUENCE</scope>
</reference>
<dbReference type="GO" id="GO:0006429">
    <property type="term" value="P:leucyl-tRNA aminoacylation"/>
    <property type="evidence" value="ECO:0007669"/>
    <property type="project" value="UniProtKB-UniRule"/>
</dbReference>
<dbReference type="EC" id="6.1.1.4" evidence="2 9"/>
<evidence type="ECO:0000256" key="7">
    <source>
        <dbReference type="ARBA" id="ARBA00023146"/>
    </source>
</evidence>
<dbReference type="InterPro" id="IPR002300">
    <property type="entry name" value="aa-tRNA-synth_Ia"/>
</dbReference>
<dbReference type="Gene3D" id="3.40.50.620">
    <property type="entry name" value="HUPs"/>
    <property type="match status" value="2"/>
</dbReference>
<evidence type="ECO:0000256" key="5">
    <source>
        <dbReference type="ARBA" id="ARBA00022840"/>
    </source>
</evidence>
<dbReference type="CDD" id="cd00812">
    <property type="entry name" value="LeuRS_core"/>
    <property type="match status" value="1"/>
</dbReference>
<keyword evidence="3 10" id="KW-0436">Ligase</keyword>
<sequence>MAYDAQEVETRWQKAWADAGAFEVEIDHSKPKFYCLEMFPYPSGSMHMGHVRNYSIGDAMARFHRLMGSNVLYPMGYDSFGMPAENAAKKEGGHPHAVTHRNIASIRADQERMGYSYDWRRFLATSDVDYYHWNQEMFLMLNERGLVERRMAPVNWCVDCDTVLANEQVKNNRCWRCGLEVVQRDMEQWFVRMTEYSDELLDEIDNIAFPENVKTMQRNWIGRSHGAHIDFPVAGSNAVIGAFTTRPDTIFGVTFVTLSPEHSLCEELCAGTEWEADWRELRDECARMSEFERINMLKEKKGVFLGRHAINPLNGEEVPIYAGNFVVASYGTGAVMAVPGHDQRDYDFAERYGIEIRRVLVESEGDDPAAPMSAAFEGYGPMVNSGVDGFDGQVGETAKDAVIAALESAEAGHGTVEYRLKDWLLSRQRFWGTPIPMIHCEDCGTVPVPSSDLPVKLPLDVTFSEDQSGNPLASHEAFVNASCPSCGGAAKRETDTMDTFYDSSWYFMRFCDANNDSAPFDREAIDYWMDGGVDLYIGGIEHAVMHLLYARFFTKATRDAGMNEVGEPFGTLVCQGMLNAPAPYCADCNAEYHVDLSGTDCPTCNKPLSSRSVKMGKSLGNTVSPEEMVGRYGADTVRLFMLFGANPEAGMDWSDSALEANHRQMFSIIDAVDAALGMGDSPSPMDEWLMARLRANQGAWRQAMSSVSLREGVMVSHFEMLADWNWYRRRGGCDRATAMEYLTHWAPMLAPATPHIAEEFWQRMGGEEMLASHVLPELAESSQDAPALAREAYLRSLIDSARNLRELAERHSEGDISRVVIQTAAAWKSELARDALRLHSEDFDFKAGGQAHVQSLEVFENEALRGEIFQTWMALTTGSKKKRGRVHSWSDSERILVSGELDETSIIAVNSDFIAAALGVSSLEVYPVGEGEDVAGKASVAFPLEPGIAFL</sequence>
<feature type="domain" description="Methionyl/Valyl/Leucyl/Isoleucyl-tRNA synthetase anticodon-binding" evidence="12">
    <location>
        <begin position="686"/>
        <end position="806"/>
    </location>
</feature>
<dbReference type="GO" id="GO:0005524">
    <property type="term" value="F:ATP binding"/>
    <property type="evidence" value="ECO:0007669"/>
    <property type="project" value="UniProtKB-KW"/>
</dbReference>
<dbReference type="InterPro" id="IPR009080">
    <property type="entry name" value="tRNAsynth_Ia_anticodon-bd"/>
</dbReference>